<dbReference type="InterPro" id="IPR051064">
    <property type="entry name" value="SEC14/CRAL-TRIO_domain"/>
</dbReference>
<proteinExistence type="predicted"/>
<dbReference type="Gene3D" id="2.60.120.680">
    <property type="entry name" value="GOLD domain"/>
    <property type="match status" value="1"/>
</dbReference>
<accession>A0ABP0Q6N7</accession>
<dbReference type="CDD" id="cd00170">
    <property type="entry name" value="SEC14"/>
    <property type="match status" value="1"/>
</dbReference>
<protein>
    <submittedName>
        <fullName evidence="2">Retinal-binding protein (RALBP)</fullName>
    </submittedName>
</protein>
<evidence type="ECO:0000259" key="1">
    <source>
        <dbReference type="PROSITE" id="PS50191"/>
    </source>
</evidence>
<dbReference type="SMART" id="SM00516">
    <property type="entry name" value="SEC14"/>
    <property type="match status" value="1"/>
</dbReference>
<organism evidence="2 3">
    <name type="scientific">Durusdinium trenchii</name>
    <dbReference type="NCBI Taxonomy" id="1381693"/>
    <lineage>
        <taxon>Eukaryota</taxon>
        <taxon>Sar</taxon>
        <taxon>Alveolata</taxon>
        <taxon>Dinophyceae</taxon>
        <taxon>Suessiales</taxon>
        <taxon>Symbiodiniaceae</taxon>
        <taxon>Durusdinium</taxon>
    </lineage>
</organism>
<dbReference type="InterPro" id="IPR036865">
    <property type="entry name" value="CRAL-TRIO_dom_sf"/>
</dbReference>
<sequence length="400" mass="44211">MACDDVLGRDGAPIAWADAKLAAALSQLELALDGQPLPIDSPWLAAAFVQRHEDPEQALDAMERTASWRETSGAMEARRKISEDPQLRFLDFPFGQEVLKYLPQCEGGLATDQRNLPYAIRCPGLADANGLFSSITEDDLLLFQIYLNEWRLYQLEGHARSTGHFCGILIVQDMFAPEGLLNAWRKQGKKAGVMRKVTSMMDEHYPGIMEEVLLVNAPWALHALMKVIAPLLPPRIVRKIQFIPMDQTPTRLKEKIGPEHLPTFLGGEADNQSFVAARAALAGMPQLFLKAGGTEERSLVLEASDHAACSVAVEGGLDIMLDCRFEGQDGTIEEVFAANRIKDKGFSFMAIKGGQLILRFDNTYSWVKPKSIQYELAKLPEEAAPETGKVDEETEEADVA</sequence>
<reference evidence="2 3" key="1">
    <citation type="submission" date="2024-02" db="EMBL/GenBank/DDBJ databases">
        <authorList>
            <person name="Chen Y."/>
            <person name="Shah S."/>
            <person name="Dougan E. K."/>
            <person name="Thang M."/>
            <person name="Chan C."/>
        </authorList>
    </citation>
    <scope>NUCLEOTIDE SEQUENCE [LARGE SCALE GENOMIC DNA]</scope>
</reference>
<dbReference type="InterPro" id="IPR001251">
    <property type="entry name" value="CRAL-TRIO_dom"/>
</dbReference>
<dbReference type="SUPFAM" id="SSF101576">
    <property type="entry name" value="Supernatant protein factor (SPF), C-terminal domain"/>
    <property type="match status" value="1"/>
</dbReference>
<comment type="caution">
    <text evidence="2">The sequence shown here is derived from an EMBL/GenBank/DDBJ whole genome shotgun (WGS) entry which is preliminary data.</text>
</comment>
<dbReference type="Gene3D" id="3.40.525.10">
    <property type="entry name" value="CRAL-TRIO lipid binding domain"/>
    <property type="match status" value="1"/>
</dbReference>
<gene>
    <name evidence="2" type="ORF">SCF082_LOCUS39353</name>
</gene>
<dbReference type="PANTHER" id="PTHR23324:SF83">
    <property type="entry name" value="SEC14-LIKE PROTEIN 2"/>
    <property type="match status" value="1"/>
</dbReference>
<evidence type="ECO:0000313" key="3">
    <source>
        <dbReference type="Proteomes" id="UP001642464"/>
    </source>
</evidence>
<dbReference type="EMBL" id="CAXAMM010039006">
    <property type="protein sequence ID" value="CAK9082849.1"/>
    <property type="molecule type" value="Genomic_DNA"/>
</dbReference>
<dbReference type="PROSITE" id="PS50191">
    <property type="entry name" value="CRAL_TRIO"/>
    <property type="match status" value="1"/>
</dbReference>
<dbReference type="Pfam" id="PF00650">
    <property type="entry name" value="CRAL_TRIO"/>
    <property type="match status" value="1"/>
</dbReference>
<keyword evidence="3" id="KW-1185">Reference proteome</keyword>
<dbReference type="PANTHER" id="PTHR23324">
    <property type="entry name" value="SEC14 RELATED PROTEIN"/>
    <property type="match status" value="1"/>
</dbReference>
<dbReference type="InterPro" id="IPR036598">
    <property type="entry name" value="GOLD_dom_sf"/>
</dbReference>
<dbReference type="SUPFAM" id="SSF52087">
    <property type="entry name" value="CRAL/TRIO domain"/>
    <property type="match status" value="1"/>
</dbReference>
<dbReference type="Proteomes" id="UP001642464">
    <property type="component" value="Unassembled WGS sequence"/>
</dbReference>
<feature type="domain" description="CRAL-TRIO" evidence="1">
    <location>
        <begin position="94"/>
        <end position="273"/>
    </location>
</feature>
<evidence type="ECO:0000313" key="2">
    <source>
        <dbReference type="EMBL" id="CAK9082849.1"/>
    </source>
</evidence>
<name>A0ABP0Q6N7_9DINO</name>